<dbReference type="SUPFAM" id="SSF53474">
    <property type="entry name" value="alpha/beta-Hydrolases"/>
    <property type="match status" value="1"/>
</dbReference>
<evidence type="ECO:0000259" key="2">
    <source>
        <dbReference type="Pfam" id="PF00561"/>
    </source>
</evidence>
<proteinExistence type="predicted"/>
<keyword evidence="4" id="KW-1185">Reference proteome</keyword>
<keyword evidence="1" id="KW-0732">Signal</keyword>
<feature type="domain" description="AB hydrolase-1" evidence="2">
    <location>
        <begin position="5"/>
        <end position="242"/>
    </location>
</feature>
<dbReference type="PANTHER" id="PTHR10992:SF1078">
    <property type="entry name" value="AB HYDROLASE-1 DOMAIN-CONTAINING PROTEIN"/>
    <property type="match status" value="1"/>
</dbReference>
<dbReference type="InterPro" id="IPR045889">
    <property type="entry name" value="MES/HNL"/>
</dbReference>
<evidence type="ECO:0000313" key="3">
    <source>
        <dbReference type="EMBL" id="KAJ9170371.1"/>
    </source>
</evidence>
<feature type="signal peptide" evidence="1">
    <location>
        <begin position="1"/>
        <end position="28"/>
    </location>
</feature>
<sequence length="257" mass="29092">MALAHFVLIHTICHGAWVWYKLVPLLEAAGHNVTTLDLAASGIDQRQIEQIGSFDDYSEPLLTYMASIPKGKKVILVGESCGGLNIAIVADKYPEKIAAAVFHNSLMPDIEHNPAYVVDKLLQVFPDWKDTVYSAYDNNGENITALNLGFELMKENIYTNCPIEDYVLATKLVRKGSLFQNILAKRKFFTKKGYGSIKRIYVYSNEDKIFLPEFHLWQIENYKPDKVYVVPGGDHKLMLSKPIELFQILNEVANTYA</sequence>
<comment type="caution">
    <text evidence="3">The sequence shown here is derived from an EMBL/GenBank/DDBJ whole genome shotgun (WGS) entry which is preliminary data.</text>
</comment>
<organism evidence="3 4">
    <name type="scientific">Hevea brasiliensis</name>
    <name type="common">Para rubber tree</name>
    <name type="synonym">Siphonia brasiliensis</name>
    <dbReference type="NCBI Taxonomy" id="3981"/>
    <lineage>
        <taxon>Eukaryota</taxon>
        <taxon>Viridiplantae</taxon>
        <taxon>Streptophyta</taxon>
        <taxon>Embryophyta</taxon>
        <taxon>Tracheophyta</taxon>
        <taxon>Spermatophyta</taxon>
        <taxon>Magnoliopsida</taxon>
        <taxon>eudicotyledons</taxon>
        <taxon>Gunneridae</taxon>
        <taxon>Pentapetalae</taxon>
        <taxon>rosids</taxon>
        <taxon>fabids</taxon>
        <taxon>Malpighiales</taxon>
        <taxon>Euphorbiaceae</taxon>
        <taxon>Crotonoideae</taxon>
        <taxon>Micrandreae</taxon>
        <taxon>Hevea</taxon>
    </lineage>
</organism>
<dbReference type="PANTHER" id="PTHR10992">
    <property type="entry name" value="METHYLESTERASE FAMILY MEMBER"/>
    <property type="match status" value="1"/>
</dbReference>
<gene>
    <name evidence="3" type="ORF">P3X46_018483</name>
</gene>
<dbReference type="Proteomes" id="UP001174677">
    <property type="component" value="Chromosome 10"/>
</dbReference>
<dbReference type="InterPro" id="IPR029058">
    <property type="entry name" value="AB_hydrolase_fold"/>
</dbReference>
<reference evidence="3 4" key="1">
    <citation type="journal article" date="2023" name="Plant Biotechnol. J.">
        <title>Chromosome-level wild Hevea brasiliensis genome provides new tools for genomic-assisted breeding and valuable loci to elevate rubber yield.</title>
        <authorList>
            <person name="Cheng H."/>
            <person name="Song X."/>
            <person name="Hu Y."/>
            <person name="Wu T."/>
            <person name="Yang Q."/>
            <person name="An Z."/>
            <person name="Feng S."/>
            <person name="Deng Z."/>
            <person name="Wu W."/>
            <person name="Zeng X."/>
            <person name="Tu M."/>
            <person name="Wang X."/>
            <person name="Huang H."/>
        </authorList>
    </citation>
    <scope>NUCLEOTIDE SEQUENCE [LARGE SCALE GENOMIC DNA]</scope>
    <source>
        <strain evidence="3">MT/VB/25A 57/8</strain>
    </source>
</reference>
<dbReference type="EMBL" id="JARPOI010000010">
    <property type="protein sequence ID" value="KAJ9170371.1"/>
    <property type="molecule type" value="Genomic_DNA"/>
</dbReference>
<protein>
    <recommendedName>
        <fullName evidence="2">AB hydrolase-1 domain-containing protein</fullName>
    </recommendedName>
</protein>
<evidence type="ECO:0000256" key="1">
    <source>
        <dbReference type="SAM" id="SignalP"/>
    </source>
</evidence>
<feature type="chain" id="PRO_5046421078" description="AB hydrolase-1 domain-containing protein" evidence="1">
    <location>
        <begin position="29"/>
        <end position="257"/>
    </location>
</feature>
<evidence type="ECO:0000313" key="4">
    <source>
        <dbReference type="Proteomes" id="UP001174677"/>
    </source>
</evidence>
<dbReference type="InterPro" id="IPR000073">
    <property type="entry name" value="AB_hydrolase_1"/>
</dbReference>
<accession>A0ABQ9LQV7</accession>
<dbReference type="Gene3D" id="3.40.50.1820">
    <property type="entry name" value="alpha/beta hydrolase"/>
    <property type="match status" value="1"/>
</dbReference>
<name>A0ABQ9LQV7_HEVBR</name>
<dbReference type="Pfam" id="PF00561">
    <property type="entry name" value="Abhydrolase_1"/>
    <property type="match status" value="1"/>
</dbReference>